<dbReference type="HAMAP" id="MF_00446">
    <property type="entry name" value="PanD"/>
    <property type="match status" value="1"/>
</dbReference>
<dbReference type="InterPro" id="IPR009010">
    <property type="entry name" value="Asp_de-COase-like_dom_sf"/>
</dbReference>
<comment type="PTM">
    <text evidence="9">Is synthesized initially as an inactive proenzyme, which is activated by self-cleavage at a specific serine bond to produce a beta-subunit with a hydroxyl group at its C-terminus and an alpha-subunit with a pyruvoyl group at its N-terminus.</text>
</comment>
<comment type="subcellular location">
    <subcellularLocation>
        <location evidence="9">Cytoplasm</location>
    </subcellularLocation>
</comment>
<feature type="active site" description="Schiff-base intermediate with substrate; via pyruvic acid" evidence="9">
    <location>
        <position position="33"/>
    </location>
</feature>
<keyword evidence="4 9" id="KW-0068">Autocatalytic cleavage</keyword>
<dbReference type="EC" id="4.1.1.11" evidence="9"/>
<evidence type="ECO:0000256" key="6">
    <source>
        <dbReference type="ARBA" id="ARBA00023239"/>
    </source>
</evidence>
<evidence type="ECO:0000256" key="9">
    <source>
        <dbReference type="HAMAP-Rule" id="MF_00446"/>
    </source>
</evidence>
<evidence type="ECO:0000256" key="1">
    <source>
        <dbReference type="ARBA" id="ARBA00022490"/>
    </source>
</evidence>
<dbReference type="RefSeq" id="WP_098458379.1">
    <property type="nucleotide sequence ID" value="NZ_PDJH01000001.1"/>
</dbReference>
<dbReference type="Pfam" id="PF02261">
    <property type="entry name" value="Asp_decarbox"/>
    <property type="match status" value="1"/>
</dbReference>
<comment type="caution">
    <text evidence="10">The sequence shown here is derived from an EMBL/GenBank/DDBJ whole genome shotgun (WGS) entry which is preliminary data.</text>
</comment>
<feature type="binding site" evidence="9">
    <location>
        <position position="65"/>
    </location>
    <ligand>
        <name>substrate</name>
    </ligand>
</feature>
<keyword evidence="3 9" id="KW-0210">Decarboxylase</keyword>
<sequence>MNTTPPASLMRPMMIAKIHRATVTQADLHYVGSITVDADLLRAADLIAGQQVDVVDVTNGSRLTTYVIPGEPGSGQICINGAAAHLVHPGDVVILIAYGSMNDADARTFMPHVVFVDADNRIVEVNEEPGQVPDGYGLEASGLPIAGFQHPVAPADLS</sequence>
<evidence type="ECO:0000256" key="2">
    <source>
        <dbReference type="ARBA" id="ARBA00022655"/>
    </source>
</evidence>
<keyword evidence="7 9" id="KW-0704">Schiff base</keyword>
<evidence type="ECO:0000256" key="5">
    <source>
        <dbReference type="ARBA" id="ARBA00023145"/>
    </source>
</evidence>
<keyword evidence="11" id="KW-1185">Reference proteome</keyword>
<reference evidence="10 11" key="1">
    <citation type="submission" date="2017-10" db="EMBL/GenBank/DDBJ databases">
        <title>Sequencing the genomes of 1000 actinobacteria strains.</title>
        <authorList>
            <person name="Klenk H.-P."/>
        </authorList>
    </citation>
    <scope>NUCLEOTIDE SEQUENCE [LARGE SCALE GENOMIC DNA]</scope>
    <source>
        <strain evidence="10 11">DSM 21574</strain>
    </source>
</reference>
<comment type="catalytic activity">
    <reaction evidence="9">
        <text>L-aspartate + H(+) = beta-alanine + CO2</text>
        <dbReference type="Rhea" id="RHEA:19497"/>
        <dbReference type="ChEBI" id="CHEBI:15378"/>
        <dbReference type="ChEBI" id="CHEBI:16526"/>
        <dbReference type="ChEBI" id="CHEBI:29991"/>
        <dbReference type="ChEBI" id="CHEBI:57966"/>
        <dbReference type="EC" id="4.1.1.11"/>
    </reaction>
</comment>
<evidence type="ECO:0000313" key="11">
    <source>
        <dbReference type="Proteomes" id="UP000221394"/>
    </source>
</evidence>
<evidence type="ECO:0000256" key="7">
    <source>
        <dbReference type="ARBA" id="ARBA00023270"/>
    </source>
</evidence>
<evidence type="ECO:0000256" key="8">
    <source>
        <dbReference type="ARBA" id="ARBA00023317"/>
    </source>
</evidence>
<dbReference type="GO" id="GO:0015940">
    <property type="term" value="P:pantothenate biosynthetic process"/>
    <property type="evidence" value="ECO:0007669"/>
    <property type="project" value="UniProtKB-UniRule"/>
</dbReference>
<dbReference type="NCBIfam" id="TIGR00223">
    <property type="entry name" value="panD"/>
    <property type="match status" value="1"/>
</dbReference>
<dbReference type="EMBL" id="PDJH01000001">
    <property type="protein sequence ID" value="PFG37316.1"/>
    <property type="molecule type" value="Genomic_DNA"/>
</dbReference>
<keyword evidence="6 9" id="KW-0456">Lyase</keyword>
<comment type="similarity">
    <text evidence="9">Belongs to the PanD family.</text>
</comment>
<dbReference type="SUPFAM" id="SSF50692">
    <property type="entry name" value="ADC-like"/>
    <property type="match status" value="1"/>
</dbReference>
<comment type="function">
    <text evidence="9">Catalyzes the pyruvoyl-dependent decarboxylation of aspartate to produce beta-alanine.</text>
</comment>
<protein>
    <recommendedName>
        <fullName evidence="9">Aspartate 1-decarboxylase</fullName>
        <ecNumber evidence="9">4.1.1.11</ecNumber>
    </recommendedName>
    <alternativeName>
        <fullName evidence="9">Aspartate alpha-decarboxylase</fullName>
    </alternativeName>
    <component>
        <recommendedName>
            <fullName evidence="9">Aspartate 1-decarboxylase beta chain</fullName>
        </recommendedName>
    </component>
    <component>
        <recommendedName>
            <fullName evidence="9">Aspartate 1-decarboxylase alpha chain</fullName>
        </recommendedName>
    </component>
</protein>
<dbReference type="InterPro" id="IPR003190">
    <property type="entry name" value="Asp_decarbox"/>
</dbReference>
<dbReference type="OrthoDB" id="9803983at2"/>
<evidence type="ECO:0000256" key="4">
    <source>
        <dbReference type="ARBA" id="ARBA00022813"/>
    </source>
</evidence>
<dbReference type="Proteomes" id="UP000221394">
    <property type="component" value="Unassembled WGS sequence"/>
</dbReference>
<dbReference type="AlphaFoldDB" id="A0A2A9EFA5"/>
<feature type="chain" id="PRO_5023449433" description="Aspartate 1-decarboxylase alpha chain" evidence="9">
    <location>
        <begin position="33"/>
        <end position="158"/>
    </location>
</feature>
<comment type="subunit">
    <text evidence="9">Heterooctamer of four alpha and four beta subunits.</text>
</comment>
<dbReference type="UniPathway" id="UPA00028">
    <property type="reaction ID" value="UER00002"/>
</dbReference>
<keyword evidence="8 9" id="KW-0670">Pyruvate</keyword>
<dbReference type="CDD" id="cd06919">
    <property type="entry name" value="Asp_decarbox"/>
    <property type="match status" value="1"/>
</dbReference>
<dbReference type="PANTHER" id="PTHR21012:SF0">
    <property type="entry name" value="ASPARTATE 1-DECARBOXYLASE"/>
    <property type="match status" value="1"/>
</dbReference>
<evidence type="ECO:0000313" key="10">
    <source>
        <dbReference type="EMBL" id="PFG37316.1"/>
    </source>
</evidence>
<gene>
    <name evidence="9" type="primary">panD</name>
    <name evidence="10" type="ORF">ATL41_2071</name>
</gene>
<name>A0A2A9EFA5_9MICO</name>
<feature type="modified residue" description="Pyruvic acid (Ser)" evidence="9">
    <location>
        <position position="33"/>
    </location>
</feature>
<dbReference type="GO" id="GO:0004068">
    <property type="term" value="F:aspartate 1-decarboxylase activity"/>
    <property type="evidence" value="ECO:0007669"/>
    <property type="project" value="UniProtKB-UniRule"/>
</dbReference>
<proteinExistence type="inferred from homology"/>
<keyword evidence="5 9" id="KW-0865">Zymogen</keyword>
<accession>A0A2A9EFA5</accession>
<organism evidence="10 11">
    <name type="scientific">Flavimobilis soli</name>
    <dbReference type="NCBI Taxonomy" id="442709"/>
    <lineage>
        <taxon>Bacteria</taxon>
        <taxon>Bacillati</taxon>
        <taxon>Actinomycetota</taxon>
        <taxon>Actinomycetes</taxon>
        <taxon>Micrococcales</taxon>
        <taxon>Jonesiaceae</taxon>
        <taxon>Flavimobilis</taxon>
    </lineage>
</organism>
<keyword evidence="2 9" id="KW-0566">Pantothenate biosynthesis</keyword>
<feature type="chain" id="PRO_5023449434" description="Aspartate 1-decarboxylase beta chain" evidence="9">
    <location>
        <begin position="1"/>
        <end position="32"/>
    </location>
</feature>
<evidence type="ECO:0000256" key="3">
    <source>
        <dbReference type="ARBA" id="ARBA00022793"/>
    </source>
</evidence>
<dbReference type="Gene3D" id="2.40.40.20">
    <property type="match status" value="1"/>
</dbReference>
<dbReference type="GO" id="GO:0005829">
    <property type="term" value="C:cytosol"/>
    <property type="evidence" value="ECO:0007669"/>
    <property type="project" value="TreeGrafter"/>
</dbReference>
<comment type="cofactor">
    <cofactor evidence="9">
        <name>pyruvate</name>
        <dbReference type="ChEBI" id="CHEBI:15361"/>
    </cofactor>
    <text evidence="9">Binds 1 pyruvoyl group covalently per subunit.</text>
</comment>
<dbReference type="GO" id="GO:0006523">
    <property type="term" value="P:alanine biosynthetic process"/>
    <property type="evidence" value="ECO:0007669"/>
    <property type="project" value="InterPro"/>
</dbReference>
<feature type="active site" description="Proton donor" evidence="9">
    <location>
        <position position="66"/>
    </location>
</feature>
<dbReference type="PANTHER" id="PTHR21012">
    <property type="entry name" value="ASPARTATE 1-DECARBOXYLASE"/>
    <property type="match status" value="1"/>
</dbReference>
<feature type="binding site" evidence="9">
    <location>
        <begin position="81"/>
        <end position="83"/>
    </location>
    <ligand>
        <name>substrate</name>
    </ligand>
</feature>
<keyword evidence="1 9" id="KW-0963">Cytoplasm</keyword>
<comment type="pathway">
    <text evidence="9">Cofactor biosynthesis; (R)-pantothenate biosynthesis; beta-alanine from L-aspartate: step 1/1.</text>
</comment>